<accession>A0A4Y2MHP6</accession>
<name>A0A4Y2MHP6_ARAVE</name>
<proteinExistence type="predicted"/>
<reference evidence="1 2" key="1">
    <citation type="journal article" date="2019" name="Sci. Rep.">
        <title>Orb-weaving spider Araneus ventricosus genome elucidates the spidroin gene catalogue.</title>
        <authorList>
            <person name="Kono N."/>
            <person name="Nakamura H."/>
            <person name="Ohtoshi R."/>
            <person name="Moran D.A.P."/>
            <person name="Shinohara A."/>
            <person name="Yoshida Y."/>
            <person name="Fujiwara M."/>
            <person name="Mori M."/>
            <person name="Tomita M."/>
            <person name="Arakawa K."/>
        </authorList>
    </citation>
    <scope>NUCLEOTIDE SEQUENCE [LARGE SCALE GENOMIC DNA]</scope>
</reference>
<keyword evidence="2" id="KW-1185">Reference proteome</keyword>
<gene>
    <name evidence="1" type="ORF">AVEN_141625_1</name>
</gene>
<dbReference type="OrthoDB" id="6428132at2759"/>
<dbReference type="AlphaFoldDB" id="A0A4Y2MHP6"/>
<evidence type="ECO:0008006" key="3">
    <source>
        <dbReference type="Google" id="ProtNLM"/>
    </source>
</evidence>
<evidence type="ECO:0000313" key="2">
    <source>
        <dbReference type="Proteomes" id="UP000499080"/>
    </source>
</evidence>
<sequence>MESTEINLQNATLLSQVLTIPGYDYLTVDQLDSTFEYDANQLNSWTLCDETFTLPCSLKCHARLRYGNNHHICLKCKGTFKNIDGLKRHIVLYDDDNDSN</sequence>
<dbReference type="EMBL" id="BGPR01007326">
    <property type="protein sequence ID" value="GBN26012.1"/>
    <property type="molecule type" value="Genomic_DNA"/>
</dbReference>
<dbReference type="InterPro" id="IPR036236">
    <property type="entry name" value="Znf_C2H2_sf"/>
</dbReference>
<organism evidence="1 2">
    <name type="scientific">Araneus ventricosus</name>
    <name type="common">Orbweaver spider</name>
    <name type="synonym">Epeira ventricosa</name>
    <dbReference type="NCBI Taxonomy" id="182803"/>
    <lineage>
        <taxon>Eukaryota</taxon>
        <taxon>Metazoa</taxon>
        <taxon>Ecdysozoa</taxon>
        <taxon>Arthropoda</taxon>
        <taxon>Chelicerata</taxon>
        <taxon>Arachnida</taxon>
        <taxon>Araneae</taxon>
        <taxon>Araneomorphae</taxon>
        <taxon>Entelegynae</taxon>
        <taxon>Araneoidea</taxon>
        <taxon>Araneidae</taxon>
        <taxon>Araneus</taxon>
    </lineage>
</organism>
<protein>
    <recommendedName>
        <fullName evidence="3">C2H2-type domain-containing protein</fullName>
    </recommendedName>
</protein>
<dbReference type="Proteomes" id="UP000499080">
    <property type="component" value="Unassembled WGS sequence"/>
</dbReference>
<dbReference type="SUPFAM" id="SSF57667">
    <property type="entry name" value="beta-beta-alpha zinc fingers"/>
    <property type="match status" value="1"/>
</dbReference>
<dbReference type="Gene3D" id="3.30.160.60">
    <property type="entry name" value="Classic Zinc Finger"/>
    <property type="match status" value="1"/>
</dbReference>
<comment type="caution">
    <text evidence="1">The sequence shown here is derived from an EMBL/GenBank/DDBJ whole genome shotgun (WGS) entry which is preliminary data.</text>
</comment>
<evidence type="ECO:0000313" key="1">
    <source>
        <dbReference type="EMBL" id="GBN26012.1"/>
    </source>
</evidence>